<dbReference type="EMBL" id="CCND01000012">
    <property type="protein sequence ID" value="CDX55842.1"/>
    <property type="molecule type" value="Genomic_DNA"/>
</dbReference>
<evidence type="ECO:0000313" key="2">
    <source>
        <dbReference type="EMBL" id="CDX55842.1"/>
    </source>
</evidence>
<gene>
    <name evidence="2" type="ORF">MPL1032_20283</name>
</gene>
<proteinExistence type="predicted"/>
<name>A0A0K2VWD5_MESPL</name>
<protein>
    <submittedName>
        <fullName evidence="2">Uncharacterized protein</fullName>
    </submittedName>
</protein>
<feature type="region of interest" description="Disordered" evidence="1">
    <location>
        <begin position="43"/>
        <end position="67"/>
    </location>
</feature>
<evidence type="ECO:0000313" key="3">
    <source>
        <dbReference type="Proteomes" id="UP000182888"/>
    </source>
</evidence>
<evidence type="ECO:0000256" key="1">
    <source>
        <dbReference type="SAM" id="MobiDB-lite"/>
    </source>
</evidence>
<accession>A0A0K2VWD5</accession>
<organism evidence="2 3">
    <name type="scientific">Mesorhizobium plurifarium</name>
    <dbReference type="NCBI Taxonomy" id="69974"/>
    <lineage>
        <taxon>Bacteria</taxon>
        <taxon>Pseudomonadati</taxon>
        <taxon>Pseudomonadota</taxon>
        <taxon>Alphaproteobacteria</taxon>
        <taxon>Hyphomicrobiales</taxon>
        <taxon>Phyllobacteriaceae</taxon>
        <taxon>Mesorhizobium</taxon>
    </lineage>
</organism>
<sequence length="67" mass="7759">MGVSFQEFSNLVDDLIRQWRNPQIAQQTRSAYRFTPILSFELPQSRKQKRPGHESARAGFYLSSTSP</sequence>
<dbReference type="AlphaFoldDB" id="A0A0K2VWD5"/>
<dbReference type="Proteomes" id="UP000182888">
    <property type="component" value="Unassembled WGS sequence"/>
</dbReference>
<reference evidence="3" key="1">
    <citation type="submission" date="2014-08" db="EMBL/GenBank/DDBJ databases">
        <authorList>
            <person name="Edwards T."/>
        </authorList>
    </citation>
    <scope>NUCLEOTIDE SEQUENCE [LARGE SCALE GENOMIC DNA]</scope>
</reference>